<dbReference type="PANTHER" id="PTHR30627">
    <property type="entry name" value="PEPTIDOGLYCAN D,D-TRANSPEPTIDASE"/>
    <property type="match status" value="1"/>
</dbReference>
<dbReference type="InterPro" id="IPR001460">
    <property type="entry name" value="PCN-bd_Tpept"/>
</dbReference>
<feature type="transmembrane region" description="Helical" evidence="4">
    <location>
        <begin position="12"/>
        <end position="31"/>
    </location>
</feature>
<evidence type="ECO:0000256" key="3">
    <source>
        <dbReference type="ARBA" id="ARBA00023136"/>
    </source>
</evidence>
<comment type="subcellular location">
    <subcellularLocation>
        <location evidence="1">Membrane</location>
    </subcellularLocation>
</comment>
<dbReference type="InterPro" id="IPR012338">
    <property type="entry name" value="Beta-lactam/transpept-like"/>
</dbReference>
<sequence>MNSKNILINWRFLLISFVFLLGLAAIIYKILSIQFIDSNFLQNEGNKRYIKYKNINPVRGSIFDRNNYPLAVSIVNYDIYALKGFKKSQLLSLAEVIDIDVDVIEDSFRKKTILKKSLSNKEILNIKTLNLQHFEIEERHSRHYPLGEQIAPLIGFYGTDGAQEGLEKSYDNVLSGVDGKQKVFKNAKQEIISRPIEIIETVQGEDVHLTIDATLQFLSFKYLVEAIKKNKAKSGTVVILDNKKGELLAMASYPSYNPNNPQRKIQKNRALVEAYELGSVLKPIVLSKALDNELFLPDESIKIPRRLNLNDKIIVDSKNHEELTPKEIIAVSSQVGASKIALELGYEDLRKNYYDFGFTKPISINFPSSSFGYMNVKEKVLDKELASLGYGYGIKISPFQIASAYSVFANDGVMKDFQIFKNQEVTSQKIISTDSASQVLDALRMAVEEGTGKAADIKGFSVGGKTGTSHQTRRGSGYAEDLYIASFIGITPISDDSITIFVSIENPSLNSYTGGAVAAPVFAKIAESSLNHLGYFQDE</sequence>
<protein>
    <submittedName>
        <fullName evidence="7">Penicillin-binding protein 2</fullName>
    </submittedName>
</protein>
<evidence type="ECO:0000259" key="6">
    <source>
        <dbReference type="Pfam" id="PF03717"/>
    </source>
</evidence>
<name>A0A520MWQ7_9GAMM</name>
<feature type="domain" description="Penicillin-binding protein dimerisation" evidence="6">
    <location>
        <begin position="55"/>
        <end position="193"/>
    </location>
</feature>
<keyword evidence="3 4" id="KW-0472">Membrane</keyword>
<feature type="domain" description="Penicillin-binding protein transpeptidase" evidence="5">
    <location>
        <begin position="235"/>
        <end position="526"/>
    </location>
</feature>
<evidence type="ECO:0000256" key="4">
    <source>
        <dbReference type="SAM" id="Phobius"/>
    </source>
</evidence>
<dbReference type="AlphaFoldDB" id="A0A520MWQ7"/>
<evidence type="ECO:0000256" key="2">
    <source>
        <dbReference type="ARBA" id="ARBA00022645"/>
    </source>
</evidence>
<dbReference type="GO" id="GO:0071555">
    <property type="term" value="P:cell wall organization"/>
    <property type="evidence" value="ECO:0007669"/>
    <property type="project" value="TreeGrafter"/>
</dbReference>
<dbReference type="GO" id="GO:0005886">
    <property type="term" value="C:plasma membrane"/>
    <property type="evidence" value="ECO:0007669"/>
    <property type="project" value="TreeGrafter"/>
</dbReference>
<dbReference type="Pfam" id="PF00905">
    <property type="entry name" value="Transpeptidase"/>
    <property type="match status" value="1"/>
</dbReference>
<dbReference type="EMBL" id="SHBG01000001">
    <property type="protein sequence ID" value="RZO25645.1"/>
    <property type="molecule type" value="Genomic_DNA"/>
</dbReference>
<comment type="caution">
    <text evidence="7">The sequence shown here is derived from an EMBL/GenBank/DDBJ whole genome shotgun (WGS) entry which is preliminary data.</text>
</comment>
<dbReference type="Proteomes" id="UP000315498">
    <property type="component" value="Unassembled WGS sequence"/>
</dbReference>
<dbReference type="PANTHER" id="PTHR30627:SF1">
    <property type="entry name" value="PEPTIDOGLYCAN D,D-TRANSPEPTIDASE FTSI"/>
    <property type="match status" value="1"/>
</dbReference>
<dbReference type="GO" id="GO:0008658">
    <property type="term" value="F:penicillin binding"/>
    <property type="evidence" value="ECO:0007669"/>
    <property type="project" value="InterPro"/>
</dbReference>
<keyword evidence="2" id="KW-0645">Protease</keyword>
<dbReference type="InterPro" id="IPR005311">
    <property type="entry name" value="PBP_dimer"/>
</dbReference>
<keyword evidence="4" id="KW-1133">Transmembrane helix</keyword>
<dbReference type="Gene3D" id="3.40.710.10">
    <property type="entry name" value="DD-peptidase/beta-lactamase superfamily"/>
    <property type="match status" value="1"/>
</dbReference>
<keyword evidence="2" id="KW-0121">Carboxypeptidase</keyword>
<keyword evidence="4" id="KW-0812">Transmembrane</keyword>
<dbReference type="GO" id="GO:0004180">
    <property type="term" value="F:carboxypeptidase activity"/>
    <property type="evidence" value="ECO:0007669"/>
    <property type="project" value="UniProtKB-KW"/>
</dbReference>
<dbReference type="InterPro" id="IPR036138">
    <property type="entry name" value="PBP_dimer_sf"/>
</dbReference>
<dbReference type="Pfam" id="PF03717">
    <property type="entry name" value="PBP_dimer"/>
    <property type="match status" value="1"/>
</dbReference>
<evidence type="ECO:0000313" key="8">
    <source>
        <dbReference type="Proteomes" id="UP000315498"/>
    </source>
</evidence>
<gene>
    <name evidence="7" type="ORF">EVA94_00015</name>
</gene>
<reference evidence="7 8" key="1">
    <citation type="submission" date="2019-02" db="EMBL/GenBank/DDBJ databases">
        <title>Prokaryotic population dynamics and viral predation in marine succession experiment using metagenomics: the confinement effect.</title>
        <authorList>
            <person name="Haro-Moreno J.M."/>
            <person name="Rodriguez-Valera F."/>
            <person name="Lopez-Perez M."/>
        </authorList>
    </citation>
    <scope>NUCLEOTIDE SEQUENCE [LARGE SCALE GENOMIC DNA]</scope>
    <source>
        <strain evidence="7">MED-G161</strain>
    </source>
</reference>
<dbReference type="Gene3D" id="3.30.450.330">
    <property type="match status" value="1"/>
</dbReference>
<evidence type="ECO:0000313" key="7">
    <source>
        <dbReference type="EMBL" id="RZO25645.1"/>
    </source>
</evidence>
<proteinExistence type="predicted"/>
<dbReference type="Gene3D" id="3.90.1310.10">
    <property type="entry name" value="Penicillin-binding protein 2a (Domain 2)"/>
    <property type="match status" value="1"/>
</dbReference>
<evidence type="ECO:0000256" key="1">
    <source>
        <dbReference type="ARBA" id="ARBA00004370"/>
    </source>
</evidence>
<keyword evidence="2" id="KW-0378">Hydrolase</keyword>
<evidence type="ECO:0000259" key="5">
    <source>
        <dbReference type="Pfam" id="PF00905"/>
    </source>
</evidence>
<dbReference type="InterPro" id="IPR050515">
    <property type="entry name" value="Beta-lactam/transpept"/>
</dbReference>
<organism evidence="7 8">
    <name type="scientific">SAR86 cluster bacterium</name>
    <dbReference type="NCBI Taxonomy" id="2030880"/>
    <lineage>
        <taxon>Bacteria</taxon>
        <taxon>Pseudomonadati</taxon>
        <taxon>Pseudomonadota</taxon>
        <taxon>Gammaproteobacteria</taxon>
        <taxon>SAR86 cluster</taxon>
    </lineage>
</organism>
<dbReference type="SUPFAM" id="SSF56519">
    <property type="entry name" value="Penicillin binding protein dimerisation domain"/>
    <property type="match status" value="1"/>
</dbReference>
<dbReference type="SUPFAM" id="SSF56601">
    <property type="entry name" value="beta-lactamase/transpeptidase-like"/>
    <property type="match status" value="1"/>
</dbReference>
<accession>A0A520MWQ7</accession>